<dbReference type="Proteomes" id="UP001283361">
    <property type="component" value="Unassembled WGS sequence"/>
</dbReference>
<protein>
    <submittedName>
        <fullName evidence="2">Uncharacterized protein</fullName>
    </submittedName>
</protein>
<evidence type="ECO:0000256" key="1">
    <source>
        <dbReference type="SAM" id="SignalP"/>
    </source>
</evidence>
<keyword evidence="1" id="KW-0732">Signal</keyword>
<evidence type="ECO:0000313" key="3">
    <source>
        <dbReference type="Proteomes" id="UP001283361"/>
    </source>
</evidence>
<gene>
    <name evidence="2" type="ORF">RRG08_056583</name>
</gene>
<dbReference type="EMBL" id="JAWDGP010004526">
    <property type="protein sequence ID" value="KAK3763641.1"/>
    <property type="molecule type" value="Genomic_DNA"/>
</dbReference>
<dbReference type="AlphaFoldDB" id="A0AAE0Z7D2"/>
<feature type="chain" id="PRO_5041897867" evidence="1">
    <location>
        <begin position="20"/>
        <end position="104"/>
    </location>
</feature>
<evidence type="ECO:0000313" key="2">
    <source>
        <dbReference type="EMBL" id="KAK3763641.1"/>
    </source>
</evidence>
<keyword evidence="3" id="KW-1185">Reference proteome</keyword>
<proteinExistence type="predicted"/>
<name>A0AAE0Z7D2_9GAST</name>
<feature type="signal peptide" evidence="1">
    <location>
        <begin position="1"/>
        <end position="19"/>
    </location>
</feature>
<sequence length="104" mass="11321">MKTAVIVCIVFAIFCVAFATEKKCHVESPSAPCAKKQPWTLDRNSLTRYCCAVGEKISAQGGIKDNQTWFTCICLPGEHKGKADKTAKVIQTRGSNTDQPVATE</sequence>
<organism evidence="2 3">
    <name type="scientific">Elysia crispata</name>
    <name type="common">lettuce slug</name>
    <dbReference type="NCBI Taxonomy" id="231223"/>
    <lineage>
        <taxon>Eukaryota</taxon>
        <taxon>Metazoa</taxon>
        <taxon>Spiralia</taxon>
        <taxon>Lophotrochozoa</taxon>
        <taxon>Mollusca</taxon>
        <taxon>Gastropoda</taxon>
        <taxon>Heterobranchia</taxon>
        <taxon>Euthyneura</taxon>
        <taxon>Panpulmonata</taxon>
        <taxon>Sacoglossa</taxon>
        <taxon>Placobranchoidea</taxon>
        <taxon>Plakobranchidae</taxon>
        <taxon>Elysia</taxon>
    </lineage>
</organism>
<reference evidence="2" key="1">
    <citation type="journal article" date="2023" name="G3 (Bethesda)">
        <title>A reference genome for the long-term kleptoplast-retaining sea slug Elysia crispata morphotype clarki.</title>
        <authorList>
            <person name="Eastman K.E."/>
            <person name="Pendleton A.L."/>
            <person name="Shaikh M.A."/>
            <person name="Suttiyut T."/>
            <person name="Ogas R."/>
            <person name="Tomko P."/>
            <person name="Gavelis G."/>
            <person name="Widhalm J.R."/>
            <person name="Wisecaver J.H."/>
        </authorList>
    </citation>
    <scope>NUCLEOTIDE SEQUENCE</scope>
    <source>
        <strain evidence="2">ECLA1</strain>
    </source>
</reference>
<accession>A0AAE0Z7D2</accession>
<comment type="caution">
    <text evidence="2">The sequence shown here is derived from an EMBL/GenBank/DDBJ whole genome shotgun (WGS) entry which is preliminary data.</text>
</comment>